<dbReference type="InterPro" id="IPR023214">
    <property type="entry name" value="HAD_sf"/>
</dbReference>
<dbReference type="PANTHER" id="PTHR43611:SF3">
    <property type="entry name" value="FLAVIN MONONUCLEOTIDE HYDROLASE 1, CHLOROPLATIC"/>
    <property type="match status" value="1"/>
</dbReference>
<reference evidence="1 2" key="1">
    <citation type="submission" date="2020-04" db="EMBL/GenBank/DDBJ databases">
        <authorList>
            <person name="Liu A."/>
        </authorList>
    </citation>
    <scope>NUCLEOTIDE SEQUENCE [LARGE SCALE GENOMIC DNA]</scope>
    <source>
        <strain evidence="1 2">RZ02</strain>
    </source>
</reference>
<dbReference type="EMBL" id="JABCRE010000003">
    <property type="protein sequence ID" value="NMW32336.1"/>
    <property type="molecule type" value="Genomic_DNA"/>
</dbReference>
<protein>
    <submittedName>
        <fullName evidence="1">HAD family phosphatase</fullName>
    </submittedName>
</protein>
<dbReference type="PANTHER" id="PTHR43611">
    <property type="entry name" value="ALPHA-D-GLUCOSE 1-PHOSPHATE PHOSPHATASE"/>
    <property type="match status" value="1"/>
</dbReference>
<dbReference type="NCBIfam" id="TIGR01509">
    <property type="entry name" value="HAD-SF-IA-v3"/>
    <property type="match status" value="1"/>
</dbReference>
<keyword evidence="2" id="KW-1185">Reference proteome</keyword>
<dbReference type="Proteomes" id="UP000561181">
    <property type="component" value="Unassembled WGS sequence"/>
</dbReference>
<comment type="caution">
    <text evidence="1">The sequence shown here is derived from an EMBL/GenBank/DDBJ whole genome shotgun (WGS) entry which is preliminary data.</text>
</comment>
<gene>
    <name evidence="1" type="ORF">HKD42_09715</name>
</gene>
<sequence>MQKNGQIAAVVFDVGRVIVRWNLRYLFARLIEDADELDWFLTNVVTEEWHFQHDAGRDLADMVPERQAEFPQYASLIEAYRDRFLETIPGPIPGTADLMNRLDAAAVPLFAITNFGDEFWAQFRPTRPELDLLRDTVVSGTEKLVKPDPAIFQLAEQRFGFPARDMLFIDDNAANIASADRLGWQTHLFTDAPTLEADLKARGLIL</sequence>
<name>A0A848QS50_9SPHN</name>
<evidence type="ECO:0000313" key="2">
    <source>
        <dbReference type="Proteomes" id="UP000561181"/>
    </source>
</evidence>
<organism evidence="1 2">
    <name type="scientific">Pontixanthobacter rizhaonensis</name>
    <dbReference type="NCBI Taxonomy" id="2730337"/>
    <lineage>
        <taxon>Bacteria</taxon>
        <taxon>Pseudomonadati</taxon>
        <taxon>Pseudomonadota</taxon>
        <taxon>Alphaproteobacteria</taxon>
        <taxon>Sphingomonadales</taxon>
        <taxon>Erythrobacteraceae</taxon>
        <taxon>Pontixanthobacter</taxon>
    </lineage>
</organism>
<dbReference type="SUPFAM" id="SSF56784">
    <property type="entry name" value="HAD-like"/>
    <property type="match status" value="1"/>
</dbReference>
<proteinExistence type="predicted"/>
<evidence type="ECO:0000313" key="1">
    <source>
        <dbReference type="EMBL" id="NMW32336.1"/>
    </source>
</evidence>
<dbReference type="SFLD" id="SFLDG01129">
    <property type="entry name" value="C1.5:_HAD__Beta-PGM__Phosphata"/>
    <property type="match status" value="1"/>
</dbReference>
<dbReference type="InterPro" id="IPR006439">
    <property type="entry name" value="HAD-SF_hydro_IA"/>
</dbReference>
<dbReference type="PRINTS" id="PR00413">
    <property type="entry name" value="HADHALOGNASE"/>
</dbReference>
<dbReference type="Pfam" id="PF00702">
    <property type="entry name" value="Hydrolase"/>
    <property type="match status" value="1"/>
</dbReference>
<accession>A0A848QS50</accession>
<dbReference type="AlphaFoldDB" id="A0A848QS50"/>
<dbReference type="Gene3D" id="3.40.50.1000">
    <property type="entry name" value="HAD superfamily/HAD-like"/>
    <property type="match status" value="1"/>
</dbReference>
<dbReference type="InterPro" id="IPR036412">
    <property type="entry name" value="HAD-like_sf"/>
</dbReference>
<dbReference type="CDD" id="cd02603">
    <property type="entry name" value="HAD_sEH-N_like"/>
    <property type="match status" value="1"/>
</dbReference>
<dbReference type="SFLD" id="SFLDS00003">
    <property type="entry name" value="Haloacid_Dehalogenase"/>
    <property type="match status" value="1"/>
</dbReference>